<evidence type="ECO:0000256" key="8">
    <source>
        <dbReference type="SAM" id="MobiDB-lite"/>
    </source>
</evidence>
<comment type="caution">
    <text evidence="11">The sequence shown here is derived from an EMBL/GenBank/DDBJ whole genome shotgun (WGS) entry which is preliminary data.</text>
</comment>
<dbReference type="EMBL" id="PZQS01000014">
    <property type="protein sequence ID" value="PVD18981.1"/>
    <property type="molecule type" value="Genomic_DNA"/>
</dbReference>
<evidence type="ECO:0000256" key="7">
    <source>
        <dbReference type="ARBA" id="ARBA00023224"/>
    </source>
</evidence>
<keyword evidence="3 9" id="KW-1133">Transmembrane helix</keyword>
<evidence type="ECO:0000256" key="5">
    <source>
        <dbReference type="ARBA" id="ARBA00023136"/>
    </source>
</evidence>
<evidence type="ECO:0000313" key="12">
    <source>
        <dbReference type="Proteomes" id="UP000245119"/>
    </source>
</evidence>
<gene>
    <name evidence="11" type="ORF">C0Q70_21540</name>
</gene>
<evidence type="ECO:0000259" key="10">
    <source>
        <dbReference type="PROSITE" id="PS50262"/>
    </source>
</evidence>
<feature type="region of interest" description="Disordered" evidence="8">
    <location>
        <begin position="447"/>
        <end position="468"/>
    </location>
</feature>
<protein>
    <recommendedName>
        <fullName evidence="10">G-protein coupled receptors family 1 profile domain-containing protein</fullName>
    </recommendedName>
</protein>
<dbReference type="CDD" id="cd14978">
    <property type="entry name" value="7tmA_FMRFamide_R-like"/>
    <property type="match status" value="1"/>
</dbReference>
<dbReference type="OrthoDB" id="9990906at2759"/>
<dbReference type="InterPro" id="IPR017452">
    <property type="entry name" value="GPCR_Rhodpsn_7TM"/>
</dbReference>
<name>A0A2T7NCU1_POMCA</name>
<evidence type="ECO:0000256" key="3">
    <source>
        <dbReference type="ARBA" id="ARBA00022989"/>
    </source>
</evidence>
<organism evidence="11 12">
    <name type="scientific">Pomacea canaliculata</name>
    <name type="common">Golden apple snail</name>
    <dbReference type="NCBI Taxonomy" id="400727"/>
    <lineage>
        <taxon>Eukaryota</taxon>
        <taxon>Metazoa</taxon>
        <taxon>Spiralia</taxon>
        <taxon>Lophotrochozoa</taxon>
        <taxon>Mollusca</taxon>
        <taxon>Gastropoda</taxon>
        <taxon>Caenogastropoda</taxon>
        <taxon>Architaenioglossa</taxon>
        <taxon>Ampullarioidea</taxon>
        <taxon>Ampullariidae</taxon>
        <taxon>Pomacea</taxon>
    </lineage>
</organism>
<keyword evidence="4" id="KW-0297">G-protein coupled receptor</keyword>
<sequence length="468" mass="51120">MKGGVDLDTQGRRKNLRKRTRLFLTTTKQIHVITAGPEVWVCPGSCSDVGIVFVFAPSSAQARPRANMAEHGNGQLNGGLCLCESPAREDSSAFQLILGDSTPRLVTPTLVSSSTWSLAYDHVMEMQNQTSNGTFGSLDHDTPNVSLHWTYTVAKILMKYVLPVIIITGLPGNVVSILVFLTRDLRRLSSSVYVLAVLMSDIGFLINLLFLWLEVLGIRVNHEEGACQFLVFLSYACSFLSVWYTVCITIENYIAICHPTKVNVFCTRSRALIVVTLLACGSLVVYITSAAATEVRADKTGQRMCERKGEPFMSVMKALSIFDSVVTLLLPLVCVTIMLVAIVLSIINTYRWRRSSPGSQKRRAELMDIPQVRVAKMLFALSLSYVIMNLPSHVSRLYYMINDMIHTMGGGGGGGTVVGAGESHMLISQEAVWCSSCSCSDLICTTPSSSFSSSPSARTSGAPSEKRV</sequence>
<keyword evidence="5 9" id="KW-0472">Membrane</keyword>
<dbReference type="InterPro" id="IPR000276">
    <property type="entry name" value="GPCR_Rhodpsn"/>
</dbReference>
<dbReference type="PANTHER" id="PTHR24243:SF230">
    <property type="entry name" value="G-PROTEIN COUPLED RECEPTORS FAMILY 1 PROFILE DOMAIN-CONTAINING PROTEIN"/>
    <property type="match status" value="1"/>
</dbReference>
<keyword evidence="7" id="KW-0807">Transducer</keyword>
<dbReference type="Pfam" id="PF00001">
    <property type="entry name" value="7tm_1"/>
    <property type="match status" value="1"/>
</dbReference>
<dbReference type="GO" id="GO:0004930">
    <property type="term" value="F:G protein-coupled receptor activity"/>
    <property type="evidence" value="ECO:0007669"/>
    <property type="project" value="UniProtKB-KW"/>
</dbReference>
<evidence type="ECO:0000313" key="11">
    <source>
        <dbReference type="EMBL" id="PVD18981.1"/>
    </source>
</evidence>
<proteinExistence type="predicted"/>
<dbReference type="PANTHER" id="PTHR24243">
    <property type="entry name" value="G-PROTEIN COUPLED RECEPTOR"/>
    <property type="match status" value="1"/>
</dbReference>
<dbReference type="SUPFAM" id="SSF81321">
    <property type="entry name" value="Family A G protein-coupled receptor-like"/>
    <property type="match status" value="1"/>
</dbReference>
<dbReference type="AlphaFoldDB" id="A0A2T7NCU1"/>
<feature type="transmembrane region" description="Helical" evidence="9">
    <location>
        <begin position="193"/>
        <end position="213"/>
    </location>
</feature>
<feature type="transmembrane region" description="Helical" evidence="9">
    <location>
        <begin position="160"/>
        <end position="181"/>
    </location>
</feature>
<keyword evidence="6" id="KW-0675">Receptor</keyword>
<evidence type="ECO:0000256" key="6">
    <source>
        <dbReference type="ARBA" id="ARBA00023170"/>
    </source>
</evidence>
<feature type="transmembrane region" description="Helical" evidence="9">
    <location>
        <begin position="325"/>
        <end position="350"/>
    </location>
</feature>
<dbReference type="Gene3D" id="1.20.1070.10">
    <property type="entry name" value="Rhodopsin 7-helix transmembrane proteins"/>
    <property type="match status" value="1"/>
</dbReference>
<evidence type="ECO:0000256" key="1">
    <source>
        <dbReference type="ARBA" id="ARBA00004141"/>
    </source>
</evidence>
<accession>A0A2T7NCU1</accession>
<keyword evidence="2 9" id="KW-0812">Transmembrane</keyword>
<evidence type="ECO:0000256" key="9">
    <source>
        <dbReference type="SAM" id="Phobius"/>
    </source>
</evidence>
<feature type="domain" description="G-protein coupled receptors family 1 profile" evidence="10">
    <location>
        <begin position="172"/>
        <end position="398"/>
    </location>
</feature>
<dbReference type="PRINTS" id="PR00237">
    <property type="entry name" value="GPCRRHODOPSN"/>
</dbReference>
<comment type="subcellular location">
    <subcellularLocation>
        <location evidence="1">Membrane</location>
        <topology evidence="1">Multi-pass membrane protein</topology>
    </subcellularLocation>
</comment>
<feature type="transmembrane region" description="Helical" evidence="9">
    <location>
        <begin position="229"/>
        <end position="250"/>
    </location>
</feature>
<reference evidence="11 12" key="1">
    <citation type="submission" date="2018-04" db="EMBL/GenBank/DDBJ databases">
        <title>The genome of golden apple snail Pomacea canaliculata provides insight into stress tolerance and invasive adaptation.</title>
        <authorList>
            <person name="Liu C."/>
            <person name="Liu B."/>
            <person name="Ren Y."/>
            <person name="Zhang Y."/>
            <person name="Wang H."/>
            <person name="Li S."/>
            <person name="Jiang F."/>
            <person name="Yin L."/>
            <person name="Zhang G."/>
            <person name="Qian W."/>
            <person name="Fan W."/>
        </authorList>
    </citation>
    <scope>NUCLEOTIDE SEQUENCE [LARGE SCALE GENOMIC DNA]</scope>
    <source>
        <strain evidence="11">SZHN2017</strain>
        <tissue evidence="11">Muscle</tissue>
    </source>
</reference>
<keyword evidence="12" id="KW-1185">Reference proteome</keyword>
<feature type="transmembrane region" description="Helical" evidence="9">
    <location>
        <begin position="271"/>
        <end position="292"/>
    </location>
</feature>
<dbReference type="Proteomes" id="UP000245119">
    <property type="component" value="Linkage Group LG14"/>
</dbReference>
<dbReference type="PROSITE" id="PS50262">
    <property type="entry name" value="G_PROTEIN_RECEP_F1_2"/>
    <property type="match status" value="1"/>
</dbReference>
<evidence type="ECO:0000256" key="4">
    <source>
        <dbReference type="ARBA" id="ARBA00023040"/>
    </source>
</evidence>
<evidence type="ECO:0000256" key="2">
    <source>
        <dbReference type="ARBA" id="ARBA00022692"/>
    </source>
</evidence>
<dbReference type="GO" id="GO:0005886">
    <property type="term" value="C:plasma membrane"/>
    <property type="evidence" value="ECO:0007669"/>
    <property type="project" value="TreeGrafter"/>
</dbReference>